<keyword evidence="9" id="KW-1185">Reference proteome</keyword>
<sequence>MANVIEHVQRFQQGAEALDLRDTASLSSFSSTLDAISAPLASDVELRVSFGSDPSIYLTLRKLWRDLSHAQLTFWADEGDDDEDGEASSEDSEQQRAMKSACLSLARFTRNLVAAVPENQNRAYENEPEIRRLLHYYTSWSMAEDAHAVATARMLTQTLSNLVTGNDALLSSLWQTYLALPEDQVILLRLLAHPDSRIVLSTLIFMLNIIKDNETRITALCSNPIGIRLTVILLDTMTKSYDADEDTDAGRTFNYGYFIFAQIIEHGLVPQLYARLAMEGEVVTPHQTTLLKLTDSYLQSPSRERRDAIHEGLMPVLSEVFFALSQSARASISRSVAGDASAPPAELDVMLPKVCEALVLLTQCIVSVALVAEGPASDALGRRKYFAEARTAEIGMVESIVDLLRLLDAFLPRINFGKPVGQTATNGAPPPDSPGFFYLKRDLVRLLGVLVHRSRAVQDRVRECGGIQTVMNLCVVDERNPYLREHAIFTLHNLLEGNAANQALVDEIQPVREADENGVLKPVQVPLT</sequence>
<evidence type="ECO:0000256" key="6">
    <source>
        <dbReference type="ARBA" id="ARBA00044805"/>
    </source>
</evidence>
<dbReference type="GO" id="GO:0005829">
    <property type="term" value="C:cytosol"/>
    <property type="evidence" value="ECO:0007669"/>
    <property type="project" value="TreeGrafter"/>
</dbReference>
<dbReference type="InterPro" id="IPR011989">
    <property type="entry name" value="ARM-like"/>
</dbReference>
<dbReference type="KEGG" id="scm:SCHCO_02535412"/>
<reference evidence="8 9" key="1">
    <citation type="journal article" date="2010" name="Nat. Biotechnol.">
        <title>Genome sequence of the model mushroom Schizophyllum commune.</title>
        <authorList>
            <person name="Ohm R.A."/>
            <person name="de Jong J.F."/>
            <person name="Lugones L.G."/>
            <person name="Aerts A."/>
            <person name="Kothe E."/>
            <person name="Stajich J.E."/>
            <person name="de Vries R.P."/>
            <person name="Record E."/>
            <person name="Levasseur A."/>
            <person name="Baker S.E."/>
            <person name="Bartholomew K.A."/>
            <person name="Coutinho P.M."/>
            <person name="Erdmann S."/>
            <person name="Fowler T.J."/>
            <person name="Gathman A.C."/>
            <person name="Lombard V."/>
            <person name="Henrissat B."/>
            <person name="Knabe N."/>
            <person name="Kuees U."/>
            <person name="Lilly W.W."/>
            <person name="Lindquist E."/>
            <person name="Lucas S."/>
            <person name="Magnuson J.K."/>
            <person name="Piumi F."/>
            <person name="Raudaskoski M."/>
            <person name="Salamov A."/>
            <person name="Schmutz J."/>
            <person name="Schwarze F.W.M.R."/>
            <person name="vanKuyk P.A."/>
            <person name="Horton J.S."/>
            <person name="Grigoriev I.V."/>
            <person name="Woesten H.A.B."/>
        </authorList>
    </citation>
    <scope>NUCLEOTIDE SEQUENCE [LARGE SCALE GENOMIC DNA]</scope>
    <source>
        <strain evidence="9">H4-8 / FGSC 9210</strain>
    </source>
</reference>
<dbReference type="FunCoup" id="D8Q3N8">
    <property type="interactions" value="298"/>
</dbReference>
<dbReference type="OMA" id="TGHEELM"/>
<comment type="similarity">
    <text evidence="1">Belongs to the ataxin-10 family.</text>
</comment>
<evidence type="ECO:0000259" key="7">
    <source>
        <dbReference type="Pfam" id="PF09759"/>
    </source>
</evidence>
<name>D8Q3N8_SCHCM</name>
<dbReference type="Gene3D" id="1.25.10.10">
    <property type="entry name" value="Leucine-rich Repeat Variant"/>
    <property type="match status" value="1"/>
</dbReference>
<dbReference type="VEuPathDB" id="FungiDB:SCHCODRAFT_02535412"/>
<dbReference type="InterPro" id="IPR051374">
    <property type="entry name" value="Ataxin-10/CTR86_families"/>
</dbReference>
<dbReference type="AlphaFoldDB" id="D8Q3N8"/>
<dbReference type="Proteomes" id="UP000007431">
    <property type="component" value="Unassembled WGS sequence"/>
</dbReference>
<dbReference type="OrthoDB" id="379794at2759"/>
<feature type="domain" description="Ataxin-10" evidence="7">
    <location>
        <begin position="439"/>
        <end position="520"/>
    </location>
</feature>
<evidence type="ECO:0000256" key="3">
    <source>
        <dbReference type="ARBA" id="ARBA00023306"/>
    </source>
</evidence>
<protein>
    <recommendedName>
        <fullName evidence="5">Ataxin-10 homolog</fullName>
    </recommendedName>
    <alternativeName>
        <fullName evidence="6">Copper transport protein 86</fullName>
    </alternativeName>
</protein>
<dbReference type="RefSeq" id="XP_003032626.1">
    <property type="nucleotide sequence ID" value="XM_003032580.1"/>
</dbReference>
<dbReference type="InParanoid" id="D8Q3N8"/>
<evidence type="ECO:0000256" key="5">
    <source>
        <dbReference type="ARBA" id="ARBA00044801"/>
    </source>
</evidence>
<gene>
    <name evidence="8" type="ORF">SCHCODRAFT_15272</name>
</gene>
<dbReference type="PANTHER" id="PTHR13255">
    <property type="entry name" value="ATAXIN-10"/>
    <property type="match status" value="1"/>
</dbReference>
<dbReference type="EMBL" id="GL377305">
    <property type="protein sequence ID" value="EFI97723.1"/>
    <property type="molecule type" value="Genomic_DNA"/>
</dbReference>
<dbReference type="GO" id="GO:0051301">
    <property type="term" value="P:cell division"/>
    <property type="evidence" value="ECO:0007669"/>
    <property type="project" value="UniProtKB-KW"/>
</dbReference>
<keyword evidence="3" id="KW-0131">Cell cycle</keyword>
<evidence type="ECO:0000256" key="2">
    <source>
        <dbReference type="ARBA" id="ARBA00022618"/>
    </source>
</evidence>
<proteinExistence type="inferred from homology"/>
<evidence type="ECO:0000256" key="1">
    <source>
        <dbReference type="ARBA" id="ARBA00008384"/>
    </source>
</evidence>
<organism evidence="9">
    <name type="scientific">Schizophyllum commune (strain H4-8 / FGSC 9210)</name>
    <name type="common">Split gill fungus</name>
    <dbReference type="NCBI Taxonomy" id="578458"/>
    <lineage>
        <taxon>Eukaryota</taxon>
        <taxon>Fungi</taxon>
        <taxon>Dikarya</taxon>
        <taxon>Basidiomycota</taxon>
        <taxon>Agaricomycotina</taxon>
        <taxon>Agaricomycetes</taxon>
        <taxon>Agaricomycetidae</taxon>
        <taxon>Agaricales</taxon>
        <taxon>Schizophyllaceae</taxon>
        <taxon>Schizophyllum</taxon>
    </lineage>
</organism>
<dbReference type="InterPro" id="IPR019156">
    <property type="entry name" value="Ataxin-10_domain"/>
</dbReference>
<dbReference type="InterPro" id="IPR016024">
    <property type="entry name" value="ARM-type_fold"/>
</dbReference>
<dbReference type="GeneID" id="9590567"/>
<dbReference type="HOGENOM" id="CLU_039868_0_0_1"/>
<dbReference type="Pfam" id="PF09759">
    <property type="entry name" value="Atx10homo_assoc"/>
    <property type="match status" value="1"/>
</dbReference>
<comment type="function">
    <text evidence="4">May play a role in the regulation of cytokinesis.</text>
</comment>
<evidence type="ECO:0000313" key="8">
    <source>
        <dbReference type="EMBL" id="EFI97723.1"/>
    </source>
</evidence>
<accession>D8Q3N8</accession>
<keyword evidence="2" id="KW-0132">Cell division</keyword>
<evidence type="ECO:0000313" key="9">
    <source>
        <dbReference type="Proteomes" id="UP000007431"/>
    </source>
</evidence>
<dbReference type="PANTHER" id="PTHR13255:SF0">
    <property type="entry name" value="ATAXIN-10"/>
    <property type="match status" value="1"/>
</dbReference>
<dbReference type="SUPFAM" id="SSF48371">
    <property type="entry name" value="ARM repeat"/>
    <property type="match status" value="1"/>
</dbReference>
<evidence type="ECO:0000256" key="4">
    <source>
        <dbReference type="ARBA" id="ARBA00044746"/>
    </source>
</evidence>
<dbReference type="eggNOG" id="KOG2676">
    <property type="taxonomic scope" value="Eukaryota"/>
</dbReference>